<evidence type="ECO:0000256" key="2">
    <source>
        <dbReference type="ARBA" id="ARBA00022448"/>
    </source>
</evidence>
<name>A0A1H9ZWN7_9FIRM</name>
<keyword evidence="9" id="KW-1185">Reference proteome</keyword>
<dbReference type="GO" id="GO:0005737">
    <property type="term" value="C:cytoplasm"/>
    <property type="evidence" value="ECO:0007669"/>
    <property type="project" value="UniProtKB-SubCell"/>
</dbReference>
<keyword evidence="4" id="KW-0762">Sugar transport</keyword>
<reference evidence="9" key="1">
    <citation type="submission" date="2016-10" db="EMBL/GenBank/DDBJ databases">
        <authorList>
            <person name="Varghese N."/>
            <person name="Submissions S."/>
        </authorList>
    </citation>
    <scope>NUCLEOTIDE SEQUENCE [LARGE SCALE GENOMIC DNA]</scope>
    <source>
        <strain evidence="9">DSM 13577</strain>
    </source>
</reference>
<organism evidence="8 9">
    <name type="scientific">Anaerobranca gottschalkii DSM 13577</name>
    <dbReference type="NCBI Taxonomy" id="1120990"/>
    <lineage>
        <taxon>Bacteria</taxon>
        <taxon>Bacillati</taxon>
        <taxon>Bacillota</taxon>
        <taxon>Clostridia</taxon>
        <taxon>Eubacteriales</taxon>
        <taxon>Proteinivoracaceae</taxon>
        <taxon>Anaerobranca</taxon>
    </lineage>
</organism>
<dbReference type="RefSeq" id="WP_091349960.1">
    <property type="nucleotide sequence ID" value="NZ_FOIF01000014.1"/>
</dbReference>
<comment type="subcellular location">
    <subcellularLocation>
        <location evidence="1">Cytoplasm</location>
    </subcellularLocation>
</comment>
<evidence type="ECO:0000256" key="5">
    <source>
        <dbReference type="ARBA" id="ARBA00022679"/>
    </source>
</evidence>
<dbReference type="PROSITE" id="PS00372">
    <property type="entry name" value="PTS_EIIA_TYPE_2_HIS"/>
    <property type="match status" value="1"/>
</dbReference>
<dbReference type="FunFam" id="3.40.930.10:FF:000009">
    <property type="entry name" value="PTS system, fructose specific IIABC component"/>
    <property type="match status" value="1"/>
</dbReference>
<evidence type="ECO:0000256" key="4">
    <source>
        <dbReference type="ARBA" id="ARBA00022597"/>
    </source>
</evidence>
<dbReference type="SUPFAM" id="SSF55804">
    <property type="entry name" value="Phoshotransferase/anion transport protein"/>
    <property type="match status" value="1"/>
</dbReference>
<gene>
    <name evidence="8" type="ORF">SAMN03080614_101416</name>
</gene>
<sequence length="147" mass="16365">MELNKLLKENLIKMDLNSKTKDEVLEELVELLIQGGVVEDKGKFLEVLKERERITTTGIGMGIAIPHGKDSTVLTPAVAFGKSELGIDYDSLDGEPAKLFFLIAVPEGGNNEHLAILSKLSRKLIHEEVRMKLFAAKTYQEILKAFE</sequence>
<evidence type="ECO:0000259" key="7">
    <source>
        <dbReference type="PROSITE" id="PS51094"/>
    </source>
</evidence>
<dbReference type="Proteomes" id="UP000243819">
    <property type="component" value="Unassembled WGS sequence"/>
</dbReference>
<dbReference type="OrthoDB" id="95460at2"/>
<proteinExistence type="predicted"/>
<dbReference type="NCBIfam" id="TIGR00848">
    <property type="entry name" value="fruA"/>
    <property type="match status" value="1"/>
</dbReference>
<dbReference type="InterPro" id="IPR004715">
    <property type="entry name" value="PTS_IIA_fruc"/>
</dbReference>
<keyword evidence="5" id="KW-0808">Transferase</keyword>
<dbReference type="PANTHER" id="PTHR47738:SF2">
    <property type="entry name" value="PTS SYSTEM FRUCTOSE-LIKE EIIA COMPONENT"/>
    <property type="match status" value="1"/>
</dbReference>
<keyword evidence="2" id="KW-0813">Transport</keyword>
<dbReference type="CDD" id="cd00211">
    <property type="entry name" value="PTS_IIA_fru"/>
    <property type="match status" value="1"/>
</dbReference>
<dbReference type="Gene3D" id="3.40.930.10">
    <property type="entry name" value="Mannitol-specific EII, Chain A"/>
    <property type="match status" value="1"/>
</dbReference>
<dbReference type="InterPro" id="IPR002178">
    <property type="entry name" value="PTS_EIIA_type-2_dom"/>
</dbReference>
<keyword evidence="3" id="KW-0597">Phosphoprotein</keyword>
<protein>
    <submittedName>
        <fullName evidence="8">PTS system D-fructose-specific IIA component (F1P-forming), Frc family (TC 4.A.2.1.4)</fullName>
    </submittedName>
</protein>
<dbReference type="InterPro" id="IPR051541">
    <property type="entry name" value="PTS_SugarTrans_NitroReg"/>
</dbReference>
<evidence type="ECO:0000256" key="6">
    <source>
        <dbReference type="ARBA" id="ARBA00022683"/>
    </source>
</evidence>
<dbReference type="PROSITE" id="PS51094">
    <property type="entry name" value="PTS_EIIA_TYPE_2"/>
    <property type="match status" value="1"/>
</dbReference>
<dbReference type="GO" id="GO:0009401">
    <property type="term" value="P:phosphoenolpyruvate-dependent sugar phosphotransferase system"/>
    <property type="evidence" value="ECO:0007669"/>
    <property type="project" value="UniProtKB-KW"/>
</dbReference>
<dbReference type="STRING" id="1120990.SAMN03080614_101416"/>
<feature type="domain" description="PTS EIIA type-2" evidence="7">
    <location>
        <begin position="5"/>
        <end position="147"/>
    </location>
</feature>
<dbReference type="GO" id="GO:0008982">
    <property type="term" value="F:protein-N(PI)-phosphohistidine-sugar phosphotransferase activity"/>
    <property type="evidence" value="ECO:0007669"/>
    <property type="project" value="InterPro"/>
</dbReference>
<evidence type="ECO:0000256" key="3">
    <source>
        <dbReference type="ARBA" id="ARBA00022553"/>
    </source>
</evidence>
<dbReference type="AlphaFoldDB" id="A0A1H9ZWN7"/>
<dbReference type="GO" id="GO:0016020">
    <property type="term" value="C:membrane"/>
    <property type="evidence" value="ECO:0007669"/>
    <property type="project" value="InterPro"/>
</dbReference>
<evidence type="ECO:0000256" key="1">
    <source>
        <dbReference type="ARBA" id="ARBA00004496"/>
    </source>
</evidence>
<accession>A0A1H9ZWN7</accession>
<evidence type="ECO:0000313" key="9">
    <source>
        <dbReference type="Proteomes" id="UP000243819"/>
    </source>
</evidence>
<evidence type="ECO:0000313" key="8">
    <source>
        <dbReference type="EMBL" id="SES86120.1"/>
    </source>
</evidence>
<dbReference type="PANTHER" id="PTHR47738">
    <property type="entry name" value="PTS SYSTEM FRUCTOSE-LIKE EIIA COMPONENT-RELATED"/>
    <property type="match status" value="1"/>
</dbReference>
<keyword evidence="6" id="KW-0598">Phosphotransferase system</keyword>
<dbReference type="InterPro" id="IPR016152">
    <property type="entry name" value="PTrfase/Anion_transptr"/>
</dbReference>
<dbReference type="Pfam" id="PF00359">
    <property type="entry name" value="PTS_EIIA_2"/>
    <property type="match status" value="1"/>
</dbReference>
<dbReference type="EMBL" id="FOIF01000014">
    <property type="protein sequence ID" value="SES86120.1"/>
    <property type="molecule type" value="Genomic_DNA"/>
</dbReference>